<dbReference type="GO" id="GO:0003676">
    <property type="term" value="F:nucleic acid binding"/>
    <property type="evidence" value="ECO:0007669"/>
    <property type="project" value="InterPro"/>
</dbReference>
<dbReference type="GO" id="GO:0005524">
    <property type="term" value="F:ATP binding"/>
    <property type="evidence" value="ECO:0007669"/>
    <property type="project" value="UniProtKB-UniRule"/>
</dbReference>
<dbReference type="EC" id="6.1.1.23" evidence="7"/>
<dbReference type="Gene3D" id="3.30.1360.30">
    <property type="entry name" value="GAD-like domain"/>
    <property type="match status" value="1"/>
</dbReference>
<dbReference type="STRING" id="311180.SAMN04488050_107227"/>
<feature type="binding site" evidence="7">
    <location>
        <position position="455"/>
    </location>
    <ligand>
        <name>L-aspartate</name>
        <dbReference type="ChEBI" id="CHEBI:29991"/>
    </ligand>
</feature>
<dbReference type="Proteomes" id="UP000199392">
    <property type="component" value="Unassembled WGS sequence"/>
</dbReference>
<accession>A0A1I6U7S0</accession>
<gene>
    <name evidence="7" type="primary">aspS</name>
    <name evidence="9" type="ORF">SAMN04488050_107227</name>
</gene>
<dbReference type="InterPro" id="IPR002312">
    <property type="entry name" value="Asp/Asn-tRNA-synth_IIb"/>
</dbReference>
<dbReference type="SUPFAM" id="SSF55261">
    <property type="entry name" value="GAD domain-like"/>
    <property type="match status" value="1"/>
</dbReference>
<feature type="domain" description="Aminoacyl-transfer RNA synthetases class-II family profile" evidence="8">
    <location>
        <begin position="144"/>
        <end position="561"/>
    </location>
</feature>
<dbReference type="InterPro" id="IPR045864">
    <property type="entry name" value="aa-tRNA-synth_II/BPL/LPL"/>
</dbReference>
<name>A0A1I6U7S0_9RHOB</name>
<dbReference type="OrthoDB" id="9802326at2"/>
<dbReference type="HAMAP" id="MF_00044">
    <property type="entry name" value="Asp_tRNA_synth_type1"/>
    <property type="match status" value="1"/>
</dbReference>
<evidence type="ECO:0000256" key="1">
    <source>
        <dbReference type="ARBA" id="ARBA00006303"/>
    </source>
</evidence>
<dbReference type="InterPro" id="IPR006195">
    <property type="entry name" value="aa-tRNA-synth_II"/>
</dbReference>
<comment type="subunit">
    <text evidence="7">Homodimer.</text>
</comment>
<evidence type="ECO:0000256" key="4">
    <source>
        <dbReference type="ARBA" id="ARBA00022840"/>
    </source>
</evidence>
<keyword evidence="3 7" id="KW-0547">Nucleotide-binding</keyword>
<sequence>MHAYRSHTCADLTKANVGETVRLSGWVNRIRDHGGILFIDLRDHYGITQVLCDPDSAAFADVEKVRSEWCIRIDGEVKARDPELVNPKLPTGEVEVFVREIEVLGASNELPLMVFGEQEYPEETRLRYRYLDLRRESMQRNMTLRSDVVASIRRRMWDNNFREFQTPIITASSPEGARDFLVPSRLHPGKFYALPQAPQQFKQLIMVSGYDKYFQIAPCFRDEDPRADRSPTDFYQLDMEMSFVEQQDVFDTISPVIAGIFEEFGGGRKVDAPGEWPQISYRDAAKWYGTDKPDLRNPIKMQDCSEHFRGSGFAIFAKLLEQEGTEVRAIPAPTGGSRKFCDRMNAFAQKEGLPGMGYIFWRDQGEGIEAAGPLAKNIGPERTEAIRQQLGLDVGDAAFFLGGKPSSFERVAGKARDVIGAELGLTETDRFAFAWIVDFPIYEKDDETGDIDFEHNPFSMPQGGMDALNGDPLDVRGYQYDLACNGYELVSGAIRNHKPEIMLKAFEIAGYGEDEVKSRFGALYQAFHYGAPPHGGCAAGIDRIVMLLADEQNIREVIMFPMNQRAEDLMMQAPSVPASDQLMELSLRVIPQE</sequence>
<dbReference type="InterPro" id="IPR004364">
    <property type="entry name" value="Aa-tRNA-synt_II"/>
</dbReference>
<evidence type="ECO:0000259" key="8">
    <source>
        <dbReference type="PROSITE" id="PS50862"/>
    </source>
</evidence>
<evidence type="ECO:0000256" key="6">
    <source>
        <dbReference type="ARBA" id="ARBA00023146"/>
    </source>
</evidence>
<keyword evidence="7" id="KW-0963">Cytoplasm</keyword>
<dbReference type="Pfam" id="PF01336">
    <property type="entry name" value="tRNA_anti-codon"/>
    <property type="match status" value="1"/>
</dbReference>
<dbReference type="Pfam" id="PF02938">
    <property type="entry name" value="GAD"/>
    <property type="match status" value="1"/>
</dbReference>
<comment type="caution">
    <text evidence="7">Lacks conserved residue(s) required for the propagation of feature annotation.</text>
</comment>
<keyword evidence="6 7" id="KW-0030">Aminoacyl-tRNA synthetase</keyword>
<dbReference type="PANTHER" id="PTHR22594">
    <property type="entry name" value="ASPARTYL/LYSYL-TRNA SYNTHETASE"/>
    <property type="match status" value="1"/>
</dbReference>
<dbReference type="PRINTS" id="PR01042">
    <property type="entry name" value="TRNASYNTHASP"/>
</dbReference>
<dbReference type="EMBL" id="FOZW01000007">
    <property type="protein sequence ID" value="SFS97500.1"/>
    <property type="molecule type" value="Genomic_DNA"/>
</dbReference>
<dbReference type="PANTHER" id="PTHR22594:SF5">
    <property type="entry name" value="ASPARTATE--TRNA LIGASE, MITOCHONDRIAL"/>
    <property type="match status" value="1"/>
</dbReference>
<dbReference type="Pfam" id="PF00152">
    <property type="entry name" value="tRNA-synt_2"/>
    <property type="match status" value="1"/>
</dbReference>
<dbReference type="InterPro" id="IPR012340">
    <property type="entry name" value="NA-bd_OB-fold"/>
</dbReference>
<reference evidence="10" key="1">
    <citation type="submission" date="2016-10" db="EMBL/GenBank/DDBJ databases">
        <authorList>
            <person name="Varghese N."/>
            <person name="Submissions S."/>
        </authorList>
    </citation>
    <scope>NUCLEOTIDE SEQUENCE [LARGE SCALE GENOMIC DNA]</scope>
    <source>
        <strain evidence="10">DSM 26894</strain>
    </source>
</reference>
<comment type="catalytic activity">
    <reaction evidence="7">
        <text>tRNA(Asx) + L-aspartate + ATP = L-aspartyl-tRNA(Asx) + AMP + diphosphate</text>
        <dbReference type="Rhea" id="RHEA:18349"/>
        <dbReference type="Rhea" id="RHEA-COMP:9710"/>
        <dbReference type="Rhea" id="RHEA-COMP:9711"/>
        <dbReference type="ChEBI" id="CHEBI:29991"/>
        <dbReference type="ChEBI" id="CHEBI:30616"/>
        <dbReference type="ChEBI" id="CHEBI:33019"/>
        <dbReference type="ChEBI" id="CHEBI:78442"/>
        <dbReference type="ChEBI" id="CHEBI:78516"/>
        <dbReference type="ChEBI" id="CHEBI:456215"/>
        <dbReference type="EC" id="6.1.1.23"/>
    </reaction>
</comment>
<comment type="subcellular location">
    <subcellularLocation>
        <location evidence="7">Cytoplasm</location>
    </subcellularLocation>
</comment>
<dbReference type="InterPro" id="IPR004365">
    <property type="entry name" value="NA-bd_OB_tRNA"/>
</dbReference>
<comment type="similarity">
    <text evidence="1 7">Belongs to the class-II aminoacyl-tRNA synthetase family. Type 1 subfamily.</text>
</comment>
<dbReference type="SUPFAM" id="SSF50249">
    <property type="entry name" value="Nucleic acid-binding proteins"/>
    <property type="match status" value="1"/>
</dbReference>
<comment type="function">
    <text evidence="7">Aspartyl-tRNA synthetase with relaxed tRNA specificity since it is able to aspartylate not only its cognate tRNA(Asp) but also tRNA(Asn). Reaction proceeds in two steps: L-aspartate is first activated by ATP to form Asp-AMP and then transferred to the acceptor end of tRNA(Asp/Asn).</text>
</comment>
<evidence type="ECO:0000256" key="3">
    <source>
        <dbReference type="ARBA" id="ARBA00022741"/>
    </source>
</evidence>
<keyword evidence="2 7" id="KW-0436">Ligase</keyword>
<proteinExistence type="inferred from homology"/>
<dbReference type="GO" id="GO:0004815">
    <property type="term" value="F:aspartate-tRNA ligase activity"/>
    <property type="evidence" value="ECO:0007669"/>
    <property type="project" value="UniProtKB-UniRule"/>
</dbReference>
<dbReference type="InterPro" id="IPR004524">
    <property type="entry name" value="Asp-tRNA-ligase_1"/>
</dbReference>
<keyword evidence="10" id="KW-1185">Reference proteome</keyword>
<evidence type="ECO:0000256" key="7">
    <source>
        <dbReference type="HAMAP-Rule" id="MF_00044"/>
    </source>
</evidence>
<dbReference type="CDD" id="cd04317">
    <property type="entry name" value="EcAspRS_like_N"/>
    <property type="match status" value="1"/>
</dbReference>
<dbReference type="GO" id="GO:0050560">
    <property type="term" value="F:aspartate-tRNA(Asn) ligase activity"/>
    <property type="evidence" value="ECO:0007669"/>
    <property type="project" value="UniProtKB-EC"/>
</dbReference>
<dbReference type="GO" id="GO:0005737">
    <property type="term" value="C:cytoplasm"/>
    <property type="evidence" value="ECO:0007669"/>
    <property type="project" value="UniProtKB-SubCell"/>
</dbReference>
<dbReference type="SUPFAM" id="SSF55681">
    <property type="entry name" value="Class II aaRS and biotin synthetases"/>
    <property type="match status" value="1"/>
</dbReference>
<evidence type="ECO:0000256" key="5">
    <source>
        <dbReference type="ARBA" id="ARBA00022917"/>
    </source>
</evidence>
<keyword evidence="4 7" id="KW-0067">ATP-binding</keyword>
<dbReference type="PROSITE" id="PS50862">
    <property type="entry name" value="AA_TRNA_LIGASE_II"/>
    <property type="match status" value="1"/>
</dbReference>
<dbReference type="Gene3D" id="2.40.50.140">
    <property type="entry name" value="Nucleic acid-binding proteins"/>
    <property type="match status" value="1"/>
</dbReference>
<feature type="binding site" evidence="7">
    <location>
        <begin position="221"/>
        <end position="223"/>
    </location>
    <ligand>
        <name>ATP</name>
        <dbReference type="ChEBI" id="CHEBI:30616"/>
    </ligand>
</feature>
<feature type="site" description="Important for tRNA non-discrimination" evidence="7">
    <location>
        <position position="33"/>
    </location>
</feature>
<feature type="binding site" evidence="7">
    <location>
        <position position="221"/>
    </location>
    <ligand>
        <name>L-aspartate</name>
        <dbReference type="ChEBI" id="CHEBI:29991"/>
    </ligand>
</feature>
<protein>
    <recommendedName>
        <fullName evidence="7">Aspartate--tRNA(Asp/Asn) ligase</fullName>
        <ecNumber evidence="7">6.1.1.23</ecNumber>
    </recommendedName>
    <alternativeName>
        <fullName evidence="7">Aspartyl-tRNA synthetase</fullName>
        <shortName evidence="7">AspRS</shortName>
    </alternativeName>
    <alternativeName>
        <fullName evidence="7">Non-discriminating aspartyl-tRNA synthetase</fullName>
        <shortName evidence="7">ND-AspRS</shortName>
    </alternativeName>
</protein>
<evidence type="ECO:0000256" key="2">
    <source>
        <dbReference type="ARBA" id="ARBA00022598"/>
    </source>
</evidence>
<dbReference type="GO" id="GO:0006422">
    <property type="term" value="P:aspartyl-tRNA aminoacylation"/>
    <property type="evidence" value="ECO:0007669"/>
    <property type="project" value="UniProtKB-UniRule"/>
</dbReference>
<dbReference type="RefSeq" id="WP_092425998.1">
    <property type="nucleotide sequence ID" value="NZ_FNCL01000007.1"/>
</dbReference>
<feature type="binding site" evidence="7">
    <location>
        <position position="488"/>
    </location>
    <ligand>
        <name>ATP</name>
        <dbReference type="ChEBI" id="CHEBI:30616"/>
    </ligand>
</feature>
<keyword evidence="5 7" id="KW-0648">Protein biosynthesis</keyword>
<dbReference type="NCBIfam" id="NF001750">
    <property type="entry name" value="PRK00476.1"/>
    <property type="match status" value="1"/>
</dbReference>
<dbReference type="InterPro" id="IPR004115">
    <property type="entry name" value="GAD-like_sf"/>
</dbReference>
<feature type="region of interest" description="Aspartate" evidence="7">
    <location>
        <begin position="199"/>
        <end position="202"/>
    </location>
</feature>
<dbReference type="AlphaFoldDB" id="A0A1I6U7S0"/>
<evidence type="ECO:0000313" key="9">
    <source>
        <dbReference type="EMBL" id="SFS97500.1"/>
    </source>
</evidence>
<dbReference type="InterPro" id="IPR029351">
    <property type="entry name" value="GAD_dom"/>
</dbReference>
<feature type="binding site" evidence="7">
    <location>
        <position position="495"/>
    </location>
    <ligand>
        <name>L-aspartate</name>
        <dbReference type="ChEBI" id="CHEBI:29991"/>
    </ligand>
</feature>
<dbReference type="NCBIfam" id="TIGR00459">
    <property type="entry name" value="aspS_bact"/>
    <property type="match status" value="1"/>
</dbReference>
<feature type="binding site" evidence="7">
    <location>
        <begin position="540"/>
        <end position="543"/>
    </location>
    <ligand>
        <name>ATP</name>
        <dbReference type="ChEBI" id="CHEBI:30616"/>
    </ligand>
</feature>
<feature type="binding site" evidence="7">
    <location>
        <position position="175"/>
    </location>
    <ligand>
        <name>L-aspartate</name>
        <dbReference type="ChEBI" id="CHEBI:29991"/>
    </ligand>
</feature>
<evidence type="ECO:0000313" key="10">
    <source>
        <dbReference type="Proteomes" id="UP000199392"/>
    </source>
</evidence>
<dbReference type="InterPro" id="IPR047089">
    <property type="entry name" value="Asp-tRNA-ligase_1_N"/>
</dbReference>
<dbReference type="Gene3D" id="3.30.930.10">
    <property type="entry name" value="Bira Bifunctional Protein, Domain 2"/>
    <property type="match status" value="1"/>
</dbReference>
<organism evidence="9 10">
    <name type="scientific">Alloyangia pacifica</name>
    <dbReference type="NCBI Taxonomy" id="311180"/>
    <lineage>
        <taxon>Bacteria</taxon>
        <taxon>Pseudomonadati</taxon>
        <taxon>Pseudomonadota</taxon>
        <taxon>Alphaproteobacteria</taxon>
        <taxon>Rhodobacterales</taxon>
        <taxon>Roseobacteraceae</taxon>
        <taxon>Alloyangia</taxon>
    </lineage>
</organism>